<comment type="caution">
    <text evidence="2">The sequence shown here is derived from an EMBL/GenBank/DDBJ whole genome shotgun (WGS) entry which is preliminary data.</text>
</comment>
<keyword evidence="3" id="KW-1185">Reference proteome</keyword>
<name>A0ABN1TUH3_9ACTN</name>
<dbReference type="EMBL" id="BAAALG010000009">
    <property type="protein sequence ID" value="GAA1103099.1"/>
    <property type="molecule type" value="Genomic_DNA"/>
</dbReference>
<feature type="region of interest" description="Disordered" evidence="1">
    <location>
        <begin position="1"/>
        <end position="48"/>
    </location>
</feature>
<evidence type="ECO:0008006" key="4">
    <source>
        <dbReference type="Google" id="ProtNLM"/>
    </source>
</evidence>
<reference evidence="2 3" key="1">
    <citation type="journal article" date="2019" name="Int. J. Syst. Evol. Microbiol.">
        <title>The Global Catalogue of Microorganisms (GCM) 10K type strain sequencing project: providing services to taxonomists for standard genome sequencing and annotation.</title>
        <authorList>
            <consortium name="The Broad Institute Genomics Platform"/>
            <consortium name="The Broad Institute Genome Sequencing Center for Infectious Disease"/>
            <person name="Wu L."/>
            <person name="Ma J."/>
        </authorList>
    </citation>
    <scope>NUCLEOTIDE SEQUENCE [LARGE SCALE GENOMIC DNA]</scope>
    <source>
        <strain evidence="2 3">JCM 13008</strain>
    </source>
</reference>
<protein>
    <recommendedName>
        <fullName evidence="4">Lipoprotein</fullName>
    </recommendedName>
</protein>
<proteinExistence type="predicted"/>
<evidence type="ECO:0000313" key="3">
    <source>
        <dbReference type="Proteomes" id="UP001501581"/>
    </source>
</evidence>
<sequence>MLVLMGTAFTACSDDDGDAGAKDEPTNTSESADVTTDDADGDAAGADGATRDADEAAFCAAMNDFYGVLGRGDAKKFEEARSALLDVGAPAVISTSAGDGYQLFIEMVDAMEPDDESVGEDLASADKKQLATFGDAYFKLCMDATDSEQFGESE</sequence>
<evidence type="ECO:0000313" key="2">
    <source>
        <dbReference type="EMBL" id="GAA1103099.1"/>
    </source>
</evidence>
<evidence type="ECO:0000256" key="1">
    <source>
        <dbReference type="SAM" id="MobiDB-lite"/>
    </source>
</evidence>
<dbReference type="Proteomes" id="UP001501581">
    <property type="component" value="Unassembled WGS sequence"/>
</dbReference>
<gene>
    <name evidence="2" type="ORF">GCM10009668_22310</name>
</gene>
<organism evidence="2 3">
    <name type="scientific">Nocardioides dubius</name>
    <dbReference type="NCBI Taxonomy" id="317019"/>
    <lineage>
        <taxon>Bacteria</taxon>
        <taxon>Bacillati</taxon>
        <taxon>Actinomycetota</taxon>
        <taxon>Actinomycetes</taxon>
        <taxon>Propionibacteriales</taxon>
        <taxon>Nocardioidaceae</taxon>
        <taxon>Nocardioides</taxon>
    </lineage>
</organism>
<accession>A0ABN1TUH3</accession>